<dbReference type="PANTHER" id="PTHR28577:SF1">
    <property type="entry name" value="CENTROMERE PROTEIN P"/>
    <property type="match status" value="1"/>
</dbReference>
<reference evidence="1 2" key="1">
    <citation type="journal article" date="2020" name="Nat. Commun.">
        <title>Donkey genomes provide new insights into domestication and selection for coat color.</title>
        <authorList>
            <person name="Wang"/>
            <person name="C."/>
            <person name="Li"/>
            <person name="H."/>
            <person name="Guo"/>
            <person name="Y."/>
            <person name="Huang"/>
            <person name="J."/>
            <person name="Sun"/>
            <person name="Y."/>
            <person name="Min"/>
            <person name="J."/>
            <person name="Wang"/>
            <person name="J."/>
            <person name="Fang"/>
            <person name="X."/>
            <person name="Zhao"/>
            <person name="Z."/>
            <person name="Wang"/>
            <person name="S."/>
            <person name="Zhang"/>
            <person name="Y."/>
            <person name="Liu"/>
            <person name="Q."/>
            <person name="Jiang"/>
            <person name="Q."/>
            <person name="Wang"/>
            <person name="X."/>
            <person name="Guo"/>
            <person name="Y."/>
            <person name="Yang"/>
            <person name="C."/>
            <person name="Wang"/>
            <person name="Y."/>
            <person name="Tian"/>
            <person name="F."/>
            <person name="Zhuang"/>
            <person name="G."/>
            <person name="Fan"/>
            <person name="Y."/>
            <person name="Gao"/>
            <person name="Q."/>
            <person name="Li"/>
            <person name="Y."/>
            <person name="Ju"/>
            <person name="Z."/>
            <person name="Li"/>
            <person name="J."/>
            <person name="Li"/>
            <person name="R."/>
            <person name="Hou"/>
            <person name="M."/>
            <person name="Yang"/>
            <person name="G."/>
            <person name="Liu"/>
            <person name="G."/>
            <person name="Liu"/>
            <person name="W."/>
            <person name="Guo"/>
            <person name="J."/>
            <person name="Pan"/>
            <person name="S."/>
            <person name="Fan"/>
            <person name="G."/>
            <person name="Zhang"/>
            <person name="W."/>
            <person name="Zhang"/>
            <person name="R."/>
            <person name="Yu"/>
            <person name="J."/>
            <person name="Zhang"/>
            <person name="X."/>
            <person name="Yin"/>
            <person name="Q."/>
            <person name="Ji"/>
            <person name="C."/>
            <person name="Jin"/>
            <person name="Y."/>
            <person name="Yue"/>
            <person name="G."/>
            <person name="Liu"/>
            <person name="M."/>
            <person name="Xu"/>
            <person name="J."/>
            <person name="Liu"/>
            <person name="S."/>
            <person name="Jordana"/>
            <person name="J."/>
            <person name="Noce"/>
            <person name="A."/>
            <person name="Amills"/>
            <person name="M."/>
            <person name="Wu"/>
            <person name="D.D."/>
            <person name="Li"/>
            <person name="S."/>
            <person name="Zhou"/>
            <person name="X. and Zhong"/>
            <person name="J."/>
        </authorList>
    </citation>
    <scope>NUCLEOTIDE SEQUENCE [LARGE SCALE GENOMIC DNA]</scope>
</reference>
<dbReference type="Proteomes" id="UP000694387">
    <property type="component" value="Chromosome 23"/>
</dbReference>
<dbReference type="AlphaFoldDB" id="A0A9L0K8M9"/>
<reference evidence="1" key="3">
    <citation type="submission" date="2025-09" db="UniProtKB">
        <authorList>
            <consortium name="Ensembl"/>
        </authorList>
    </citation>
    <scope>IDENTIFICATION</scope>
</reference>
<organism evidence="1 2">
    <name type="scientific">Equus asinus</name>
    <name type="common">Donkey</name>
    <name type="synonym">Equus africanus asinus</name>
    <dbReference type="NCBI Taxonomy" id="9793"/>
    <lineage>
        <taxon>Eukaryota</taxon>
        <taxon>Metazoa</taxon>
        <taxon>Chordata</taxon>
        <taxon>Craniata</taxon>
        <taxon>Vertebrata</taxon>
        <taxon>Euteleostomi</taxon>
        <taxon>Mammalia</taxon>
        <taxon>Eutheria</taxon>
        <taxon>Laurasiatheria</taxon>
        <taxon>Perissodactyla</taxon>
        <taxon>Equidae</taxon>
        <taxon>Equus</taxon>
    </lineage>
</organism>
<keyword evidence="2" id="KW-1185">Reference proteome</keyword>
<dbReference type="GeneTree" id="ENSGT00390000011897"/>
<dbReference type="InterPro" id="IPR027801">
    <property type="entry name" value="CENP-P"/>
</dbReference>
<sequence>VESSDVAPRLTLRSRERAVLGCAPRRQAREWPTLGLFPVRLTLTVTPESAGRQARAARQDRGALDRRCTSVRAALPRADSRPPPCRALAPSLHIGREEPQRAVGGARGSLPLSFRATRGALLDFTAESTVKGHVERENRNEGGAEKSFQEIYQSDSEGWESSKDLRSHLGHLESEILFLSTLTGIKIRNYSKKTKDLTSTEMTEKSIKKVLQRHRLSGNCHMITFQLEFQILEIQNKKSLSSVITDLNIIMEPTEYSELSEFVSRAEERRDLFMFFRSLRFFVEWCEYRKRTFKHFKEKYPEAVHLAEGAASSCMGVRSASQPGFEVVIVWRIQIDDEGKVLPKLDLLTQVPQRVLELDKNRVIETAPLGFRNLLGVLGIEATLESLIKLLCTEEHARSRH</sequence>
<evidence type="ECO:0000313" key="1">
    <source>
        <dbReference type="Ensembl" id="ENSEASP00005061188.1"/>
    </source>
</evidence>
<dbReference type="GO" id="GO:0000775">
    <property type="term" value="C:chromosome, centromeric region"/>
    <property type="evidence" value="ECO:0007669"/>
    <property type="project" value="InterPro"/>
</dbReference>
<gene>
    <name evidence="1" type="primary">CENPP</name>
</gene>
<dbReference type="Pfam" id="PF13096">
    <property type="entry name" value="CENP-P"/>
    <property type="match status" value="1"/>
</dbReference>
<dbReference type="PANTHER" id="PTHR28577">
    <property type="entry name" value="CENTROMERE PROTEIN P"/>
    <property type="match status" value="1"/>
</dbReference>
<dbReference type="GO" id="GO:0034080">
    <property type="term" value="P:CENP-A containing chromatin assembly"/>
    <property type="evidence" value="ECO:0007669"/>
    <property type="project" value="InterPro"/>
</dbReference>
<reference evidence="1" key="2">
    <citation type="submission" date="2025-08" db="UniProtKB">
        <authorList>
            <consortium name="Ensembl"/>
        </authorList>
    </citation>
    <scope>IDENTIFICATION</scope>
</reference>
<accession>A0A9L0K8M9</accession>
<dbReference type="Ensembl" id="ENSEAST00005058515.1">
    <property type="protein sequence ID" value="ENSEASP00005061188.1"/>
    <property type="gene ID" value="ENSEASG00005013613.2"/>
</dbReference>
<name>A0A9L0K8M9_EQUAS</name>
<protein>
    <submittedName>
        <fullName evidence="1">Centromere protein P</fullName>
    </submittedName>
</protein>
<proteinExistence type="predicted"/>
<evidence type="ECO:0000313" key="2">
    <source>
        <dbReference type="Proteomes" id="UP000694387"/>
    </source>
</evidence>
<dbReference type="GO" id="GO:0005634">
    <property type="term" value="C:nucleus"/>
    <property type="evidence" value="ECO:0007669"/>
    <property type="project" value="TreeGrafter"/>
</dbReference>